<dbReference type="RefSeq" id="WP_189567181.1">
    <property type="nucleotide sequence ID" value="NZ_BMXI01000002.1"/>
</dbReference>
<dbReference type="PRINTS" id="PR00344">
    <property type="entry name" value="BCTRLSENSOR"/>
</dbReference>
<dbReference type="GO" id="GO:0005524">
    <property type="term" value="F:ATP binding"/>
    <property type="evidence" value="ECO:0007669"/>
    <property type="project" value="UniProtKB-KW"/>
</dbReference>
<dbReference type="InterPro" id="IPR036097">
    <property type="entry name" value="HisK_dim/P_sf"/>
</dbReference>
<evidence type="ECO:0000256" key="7">
    <source>
        <dbReference type="ARBA" id="ARBA00022840"/>
    </source>
</evidence>
<feature type="domain" description="Response regulatory" evidence="13">
    <location>
        <begin position="541"/>
        <end position="658"/>
    </location>
</feature>
<feature type="domain" description="Response regulatory" evidence="13">
    <location>
        <begin position="408"/>
        <end position="519"/>
    </location>
</feature>
<dbReference type="SMART" id="SM00388">
    <property type="entry name" value="HisKA"/>
    <property type="match status" value="1"/>
</dbReference>
<reference evidence="14" key="1">
    <citation type="journal article" date="2014" name="Int. J. Syst. Evol. Microbiol.">
        <title>Complete genome sequence of Corynebacterium casei LMG S-19264T (=DSM 44701T), isolated from a smear-ripened cheese.</title>
        <authorList>
            <consortium name="US DOE Joint Genome Institute (JGI-PGF)"/>
            <person name="Walter F."/>
            <person name="Albersmeier A."/>
            <person name="Kalinowski J."/>
            <person name="Ruckert C."/>
        </authorList>
    </citation>
    <scope>NUCLEOTIDE SEQUENCE</scope>
    <source>
        <strain evidence="14">KCTC 12988</strain>
    </source>
</reference>
<dbReference type="AlphaFoldDB" id="A0A918WH12"/>
<organism evidence="14 15">
    <name type="scientific">Roseibacillus persicicus</name>
    <dbReference type="NCBI Taxonomy" id="454148"/>
    <lineage>
        <taxon>Bacteria</taxon>
        <taxon>Pseudomonadati</taxon>
        <taxon>Verrucomicrobiota</taxon>
        <taxon>Verrucomicrobiia</taxon>
        <taxon>Verrucomicrobiales</taxon>
        <taxon>Verrucomicrobiaceae</taxon>
        <taxon>Roseibacillus</taxon>
    </lineage>
</organism>
<dbReference type="Proteomes" id="UP000644507">
    <property type="component" value="Unassembled WGS sequence"/>
</dbReference>
<dbReference type="InterPro" id="IPR036890">
    <property type="entry name" value="HATPase_C_sf"/>
</dbReference>
<evidence type="ECO:0000259" key="12">
    <source>
        <dbReference type="PROSITE" id="PS50109"/>
    </source>
</evidence>
<name>A0A918WH12_9BACT</name>
<keyword evidence="7" id="KW-0067">ATP-binding</keyword>
<dbReference type="SMART" id="SM00448">
    <property type="entry name" value="REC"/>
    <property type="match status" value="2"/>
</dbReference>
<dbReference type="InterPro" id="IPR005467">
    <property type="entry name" value="His_kinase_dom"/>
</dbReference>
<dbReference type="GO" id="GO:0000155">
    <property type="term" value="F:phosphorelay sensor kinase activity"/>
    <property type="evidence" value="ECO:0007669"/>
    <property type="project" value="InterPro"/>
</dbReference>
<dbReference type="PROSITE" id="PS50110">
    <property type="entry name" value="RESPONSE_REGULATORY"/>
    <property type="match status" value="2"/>
</dbReference>
<evidence type="ECO:0000256" key="2">
    <source>
        <dbReference type="ARBA" id="ARBA00012438"/>
    </source>
</evidence>
<dbReference type="PROSITE" id="PS50109">
    <property type="entry name" value="HIS_KIN"/>
    <property type="match status" value="1"/>
</dbReference>
<dbReference type="SUPFAM" id="SSF55874">
    <property type="entry name" value="ATPase domain of HSP90 chaperone/DNA topoisomerase II/histidine kinase"/>
    <property type="match status" value="1"/>
</dbReference>
<dbReference type="CDD" id="cd00082">
    <property type="entry name" value="HisKA"/>
    <property type="match status" value="1"/>
</dbReference>
<evidence type="ECO:0000256" key="11">
    <source>
        <dbReference type="PROSITE-ProRule" id="PRU00169"/>
    </source>
</evidence>
<protein>
    <recommendedName>
        <fullName evidence="10">Sensory/regulatory protein RpfC</fullName>
        <ecNumber evidence="2">2.7.13.3</ecNumber>
    </recommendedName>
</protein>
<dbReference type="Gene3D" id="1.10.287.130">
    <property type="match status" value="1"/>
</dbReference>
<dbReference type="SMART" id="SM00387">
    <property type="entry name" value="HATPase_c"/>
    <property type="match status" value="1"/>
</dbReference>
<dbReference type="InterPro" id="IPR001789">
    <property type="entry name" value="Sig_transdc_resp-reg_receiver"/>
</dbReference>
<feature type="modified residue" description="4-aspartylphosphate" evidence="11">
    <location>
        <position position="590"/>
    </location>
</feature>
<dbReference type="FunFam" id="3.30.565.10:FF:000010">
    <property type="entry name" value="Sensor histidine kinase RcsC"/>
    <property type="match status" value="1"/>
</dbReference>
<evidence type="ECO:0000313" key="14">
    <source>
        <dbReference type="EMBL" id="GHC43457.1"/>
    </source>
</evidence>
<dbReference type="Pfam" id="PF02518">
    <property type="entry name" value="HATPase_c"/>
    <property type="match status" value="1"/>
</dbReference>
<dbReference type="InterPro" id="IPR003594">
    <property type="entry name" value="HATPase_dom"/>
</dbReference>
<dbReference type="EC" id="2.7.13.3" evidence="2"/>
<evidence type="ECO:0000256" key="5">
    <source>
        <dbReference type="ARBA" id="ARBA00022741"/>
    </source>
</evidence>
<dbReference type="EMBL" id="BMXI01000002">
    <property type="protein sequence ID" value="GHC43457.1"/>
    <property type="molecule type" value="Genomic_DNA"/>
</dbReference>
<dbReference type="CDD" id="cd16922">
    <property type="entry name" value="HATPase_EvgS-ArcB-TorS-like"/>
    <property type="match status" value="1"/>
</dbReference>
<dbReference type="PANTHER" id="PTHR45339:SF1">
    <property type="entry name" value="HYBRID SIGNAL TRANSDUCTION HISTIDINE KINASE J"/>
    <property type="match status" value="1"/>
</dbReference>
<keyword evidence="15" id="KW-1185">Reference proteome</keyword>
<feature type="modified residue" description="4-aspartylphosphate" evidence="11">
    <location>
        <position position="458"/>
    </location>
</feature>
<dbReference type="InterPro" id="IPR003661">
    <property type="entry name" value="HisK_dim/P_dom"/>
</dbReference>
<comment type="catalytic activity">
    <reaction evidence="1">
        <text>ATP + protein L-histidine = ADP + protein N-phospho-L-histidine.</text>
        <dbReference type="EC" id="2.7.13.3"/>
    </reaction>
</comment>
<dbReference type="SUPFAM" id="SSF52172">
    <property type="entry name" value="CheY-like"/>
    <property type="match status" value="2"/>
</dbReference>
<evidence type="ECO:0000259" key="13">
    <source>
        <dbReference type="PROSITE" id="PS50110"/>
    </source>
</evidence>
<keyword evidence="8" id="KW-0902">Two-component regulatory system</keyword>
<dbReference type="Gene3D" id="3.40.50.2300">
    <property type="match status" value="2"/>
</dbReference>
<feature type="domain" description="Histidine kinase" evidence="12">
    <location>
        <begin position="166"/>
        <end position="389"/>
    </location>
</feature>
<dbReference type="SUPFAM" id="SSF47384">
    <property type="entry name" value="Homodimeric domain of signal transducing histidine kinase"/>
    <property type="match status" value="1"/>
</dbReference>
<evidence type="ECO:0000256" key="8">
    <source>
        <dbReference type="ARBA" id="ARBA00023012"/>
    </source>
</evidence>
<accession>A0A918WH12</accession>
<dbReference type="InterPro" id="IPR011006">
    <property type="entry name" value="CheY-like_superfamily"/>
</dbReference>
<evidence type="ECO:0000256" key="3">
    <source>
        <dbReference type="ARBA" id="ARBA00022553"/>
    </source>
</evidence>
<keyword evidence="4" id="KW-0808">Transferase</keyword>
<dbReference type="Pfam" id="PF00512">
    <property type="entry name" value="HisKA"/>
    <property type="match status" value="1"/>
</dbReference>
<sequence>MSEKLHPLLALQLKKTLPPGSGLMSDIDAAKSFPSELLPDLLAKVNESYYSAELQNKRLAHALQLSTNEANDAVKDLRVIDKEREVSLAFIHRQLNEFAERYPGVITRCGDEDDALPSRHLTERFQQLVDAWQSLVTQLEKSKMLSEELRGQADKASEAKSNFLAVMSHEIRTPLNGVIGMADLILQTSLTTEQKEHAETIHSCGKTLLSLIDDILDYAKIESGNLELEKKPFLIREAVEDSLELFKYAVLKKDIELLFNPTDEVPNAVLADLTRFRQIIANLVGNAVKFTSTGEIVVSVKRNQDESHQGQWLFTVRDTGVGIPADSIPHLFQVFSQADSSVSRKFGGTGLGLAITRRLVHAMGGEIWVESVAGQGTSFFFTIDLPASEAEIQPERPSPVLSSLTGKRVLVVDDNATNLSILRNTLSAWHAEVTCFDDPSAALGWLRSNQVPDLIISDQLMPKMTGMELVEEVRRTQSGLIPILILTSVLPPKHSHKRLMVATKPIKASELSQIIAGLLEEKREHSPQQATVQRFVNFPASVLVAEDNPINQRLVDLILKSMGIRAAFVEDGTAAVDYVKEHRPDIILMDVRMPQMDGYEATEAIRQLTTIGEQPAIMGLTANALSDERKKAFQVGMDDYLTKPVKASILSEALHKACSAKYGPPQMETVVRN</sequence>
<keyword evidence="3 11" id="KW-0597">Phosphoprotein</keyword>
<dbReference type="Gene3D" id="3.30.565.10">
    <property type="entry name" value="Histidine kinase-like ATPase, C-terminal domain"/>
    <property type="match status" value="1"/>
</dbReference>
<dbReference type="InterPro" id="IPR004358">
    <property type="entry name" value="Sig_transdc_His_kin-like_C"/>
</dbReference>
<keyword evidence="6" id="KW-0418">Kinase</keyword>
<dbReference type="CDD" id="cd17546">
    <property type="entry name" value="REC_hyHK_CKI1_RcsC-like"/>
    <property type="match status" value="1"/>
</dbReference>
<evidence type="ECO:0000256" key="4">
    <source>
        <dbReference type="ARBA" id="ARBA00022679"/>
    </source>
</evidence>
<evidence type="ECO:0000256" key="1">
    <source>
        <dbReference type="ARBA" id="ARBA00000085"/>
    </source>
</evidence>
<comment type="subunit">
    <text evidence="9">At low DSF concentrations, interacts with RpfF.</text>
</comment>
<keyword evidence="5" id="KW-0547">Nucleotide-binding</keyword>
<dbReference type="PANTHER" id="PTHR45339">
    <property type="entry name" value="HYBRID SIGNAL TRANSDUCTION HISTIDINE KINASE J"/>
    <property type="match status" value="1"/>
</dbReference>
<comment type="caution">
    <text evidence="14">The sequence shown here is derived from an EMBL/GenBank/DDBJ whole genome shotgun (WGS) entry which is preliminary data.</text>
</comment>
<dbReference type="Pfam" id="PF00072">
    <property type="entry name" value="Response_reg"/>
    <property type="match status" value="2"/>
</dbReference>
<dbReference type="FunFam" id="1.10.287.130:FF:000002">
    <property type="entry name" value="Two-component osmosensing histidine kinase"/>
    <property type="match status" value="1"/>
</dbReference>
<gene>
    <name evidence="14" type="ORF">GCM10007100_05750</name>
</gene>
<proteinExistence type="predicted"/>
<evidence type="ECO:0000256" key="9">
    <source>
        <dbReference type="ARBA" id="ARBA00064003"/>
    </source>
</evidence>
<evidence type="ECO:0000256" key="10">
    <source>
        <dbReference type="ARBA" id="ARBA00068150"/>
    </source>
</evidence>
<reference evidence="14" key="2">
    <citation type="submission" date="2020-09" db="EMBL/GenBank/DDBJ databases">
        <authorList>
            <person name="Sun Q."/>
            <person name="Kim S."/>
        </authorList>
    </citation>
    <scope>NUCLEOTIDE SEQUENCE</scope>
    <source>
        <strain evidence="14">KCTC 12988</strain>
    </source>
</reference>
<evidence type="ECO:0000313" key="15">
    <source>
        <dbReference type="Proteomes" id="UP000644507"/>
    </source>
</evidence>
<evidence type="ECO:0000256" key="6">
    <source>
        <dbReference type="ARBA" id="ARBA00022777"/>
    </source>
</evidence>